<evidence type="ECO:0000313" key="4">
    <source>
        <dbReference type="EMBL" id="ONK64007.1"/>
    </source>
</evidence>
<dbReference type="OrthoDB" id="1893323at2759"/>
<proteinExistence type="predicted"/>
<dbReference type="PROSITE" id="PS51375">
    <property type="entry name" value="PPR"/>
    <property type="match status" value="1"/>
</dbReference>
<feature type="repeat" description="PPR" evidence="2">
    <location>
        <begin position="373"/>
        <end position="407"/>
    </location>
</feature>
<dbReference type="EMBL" id="CM007387">
    <property type="protein sequence ID" value="ONK64007.1"/>
    <property type="molecule type" value="Genomic_DNA"/>
</dbReference>
<dbReference type="PANTHER" id="PTHR47926:SF361">
    <property type="entry name" value="PENTACOTRIPEPTIDE-REPEAT REGION OF PRORP DOMAIN-CONTAINING PROTEIN"/>
    <property type="match status" value="1"/>
</dbReference>
<dbReference type="Pfam" id="PF01535">
    <property type="entry name" value="PPR"/>
    <property type="match status" value="3"/>
</dbReference>
<evidence type="ECO:0008006" key="6">
    <source>
        <dbReference type="Google" id="ProtNLM"/>
    </source>
</evidence>
<dbReference type="PANTHER" id="PTHR47926">
    <property type="entry name" value="PENTATRICOPEPTIDE REPEAT-CONTAINING PROTEIN"/>
    <property type="match status" value="1"/>
</dbReference>
<organism evidence="4 5">
    <name type="scientific">Asparagus officinalis</name>
    <name type="common">Garden asparagus</name>
    <dbReference type="NCBI Taxonomy" id="4686"/>
    <lineage>
        <taxon>Eukaryota</taxon>
        <taxon>Viridiplantae</taxon>
        <taxon>Streptophyta</taxon>
        <taxon>Embryophyta</taxon>
        <taxon>Tracheophyta</taxon>
        <taxon>Spermatophyta</taxon>
        <taxon>Magnoliopsida</taxon>
        <taxon>Liliopsida</taxon>
        <taxon>Asparagales</taxon>
        <taxon>Asparagaceae</taxon>
        <taxon>Asparagoideae</taxon>
        <taxon>Asparagus</taxon>
    </lineage>
</organism>
<evidence type="ECO:0000256" key="2">
    <source>
        <dbReference type="PROSITE-ProRule" id="PRU00708"/>
    </source>
</evidence>
<dbReference type="Gramene" id="ONK64007">
    <property type="protein sequence ID" value="ONK64007"/>
    <property type="gene ID" value="A4U43_C07F21150"/>
</dbReference>
<feature type="region of interest" description="Disordered" evidence="3">
    <location>
        <begin position="29"/>
        <end position="61"/>
    </location>
</feature>
<reference evidence="5" key="1">
    <citation type="journal article" date="2017" name="Nat. Commun.">
        <title>The asparagus genome sheds light on the origin and evolution of a young Y chromosome.</title>
        <authorList>
            <person name="Harkess A."/>
            <person name="Zhou J."/>
            <person name="Xu C."/>
            <person name="Bowers J.E."/>
            <person name="Van der Hulst R."/>
            <person name="Ayyampalayam S."/>
            <person name="Mercati F."/>
            <person name="Riccardi P."/>
            <person name="McKain M.R."/>
            <person name="Kakrana A."/>
            <person name="Tang H."/>
            <person name="Ray J."/>
            <person name="Groenendijk J."/>
            <person name="Arikit S."/>
            <person name="Mathioni S.M."/>
            <person name="Nakano M."/>
            <person name="Shan H."/>
            <person name="Telgmann-Rauber A."/>
            <person name="Kanno A."/>
            <person name="Yue Z."/>
            <person name="Chen H."/>
            <person name="Li W."/>
            <person name="Chen Y."/>
            <person name="Xu X."/>
            <person name="Zhang Y."/>
            <person name="Luo S."/>
            <person name="Chen H."/>
            <person name="Gao J."/>
            <person name="Mao Z."/>
            <person name="Pires J.C."/>
            <person name="Luo M."/>
            <person name="Kudrna D."/>
            <person name="Wing R.A."/>
            <person name="Meyers B.C."/>
            <person name="Yi K."/>
            <person name="Kong H."/>
            <person name="Lavrijsen P."/>
            <person name="Sunseri F."/>
            <person name="Falavigna A."/>
            <person name="Ye Y."/>
            <person name="Leebens-Mack J.H."/>
            <person name="Chen G."/>
        </authorList>
    </citation>
    <scope>NUCLEOTIDE SEQUENCE [LARGE SCALE GENOMIC DNA]</scope>
    <source>
        <strain evidence="5">cv. DH0086</strain>
    </source>
</reference>
<protein>
    <recommendedName>
        <fullName evidence="6">Pentacotripeptide-repeat region of PRORP domain-containing protein</fullName>
    </recommendedName>
</protein>
<dbReference type="InterPro" id="IPR002885">
    <property type="entry name" value="PPR_rpt"/>
</dbReference>
<evidence type="ECO:0000256" key="1">
    <source>
        <dbReference type="ARBA" id="ARBA00022737"/>
    </source>
</evidence>
<dbReference type="NCBIfam" id="TIGR00756">
    <property type="entry name" value="PPR"/>
    <property type="match status" value="2"/>
</dbReference>
<dbReference type="InterPro" id="IPR011990">
    <property type="entry name" value="TPR-like_helical_dom_sf"/>
</dbReference>
<accession>A0A5P1EFL5</accession>
<dbReference type="GO" id="GO:0009451">
    <property type="term" value="P:RNA modification"/>
    <property type="evidence" value="ECO:0007669"/>
    <property type="project" value="InterPro"/>
</dbReference>
<dbReference type="AlphaFoldDB" id="A0A5P1EFL5"/>
<keyword evidence="5" id="KW-1185">Reference proteome</keyword>
<sequence length="421" mass="46188">MYAKTPTKPPPLKCTVAGAHRSISRTITCTSANPSPILRQRPHYKTPQPPKPSANINSGAEEKATASDVLRLLDTLQLPVDADTYSSLIKECTSSGDAVEGARVHARINRPKEKRSGCSKRDLVGIANRLLLMYAACDRPEIARKLFDGMPMRNLSSWATVICGTFDRGDRREAIALFLDMMESKSFAVEPTDTLAVLVTVMIRSCGQTGELSLGKQIHGFAIKTAMAAELGTCLVRLYAELSYVESARKVFDSMLPATMTACTCLIRAYCRKGRLKEALCVFGDTFCVMRLDDDEKKNESVSSAISSIIGGCAKRKRKFCGQQVHARAIKVGLECDLYVGTSLVNMYGRFGLLDDARRAFEFVCGKNNKEKDVACWNAMITSYIRNGCFTEAEKTLYLMKAAGIEPLESVVSRVMMACGS</sequence>
<keyword evidence="1" id="KW-0677">Repeat</keyword>
<dbReference type="Gene3D" id="1.25.40.10">
    <property type="entry name" value="Tetratricopeptide repeat domain"/>
    <property type="match status" value="2"/>
</dbReference>
<dbReference type="OMA" id="ITRQMFD"/>
<name>A0A5P1EFL5_ASPOF</name>
<gene>
    <name evidence="4" type="ORF">A4U43_C07F21150</name>
</gene>
<dbReference type="Proteomes" id="UP000243459">
    <property type="component" value="Chromosome 7"/>
</dbReference>
<dbReference type="InterPro" id="IPR046960">
    <property type="entry name" value="PPR_At4g14850-like_plant"/>
</dbReference>
<evidence type="ECO:0000256" key="3">
    <source>
        <dbReference type="SAM" id="MobiDB-lite"/>
    </source>
</evidence>
<dbReference type="GO" id="GO:0003723">
    <property type="term" value="F:RNA binding"/>
    <property type="evidence" value="ECO:0007669"/>
    <property type="project" value="InterPro"/>
</dbReference>
<evidence type="ECO:0000313" key="5">
    <source>
        <dbReference type="Proteomes" id="UP000243459"/>
    </source>
</evidence>